<accession>A0A139HHQ0</accession>
<comment type="caution">
    <text evidence="2">The sequence shown here is derived from an EMBL/GenBank/DDBJ whole genome shotgun (WGS) entry which is preliminary data.</text>
</comment>
<gene>
    <name evidence="2" type="ORF">AC578_6499</name>
</gene>
<organism evidence="2 3">
    <name type="scientific">Pseudocercospora eumusae</name>
    <dbReference type="NCBI Taxonomy" id="321146"/>
    <lineage>
        <taxon>Eukaryota</taxon>
        <taxon>Fungi</taxon>
        <taxon>Dikarya</taxon>
        <taxon>Ascomycota</taxon>
        <taxon>Pezizomycotina</taxon>
        <taxon>Dothideomycetes</taxon>
        <taxon>Dothideomycetidae</taxon>
        <taxon>Mycosphaerellales</taxon>
        <taxon>Mycosphaerellaceae</taxon>
        <taxon>Pseudocercospora</taxon>
    </lineage>
</organism>
<dbReference type="Proteomes" id="UP000070133">
    <property type="component" value="Unassembled WGS sequence"/>
</dbReference>
<feature type="chain" id="PRO_5007806607" description="Extracellular membrane protein CFEM domain-containing protein" evidence="1">
    <location>
        <begin position="18"/>
        <end position="431"/>
    </location>
</feature>
<sequence>MKQTVAATALLAGLAAAVPQWGGHGPNGGPNNGGSWGAGGPFAAFPSCVSSCRDNNADYSNYQSICTNTDMLNTLNTCVDDSSCGDSEKSDVKKAIAQLCANAGATITAAPFASYSVTSGKWGTYTSPPGGAWGPGAWGQWASSAGVSGWPTNTAEWSSWASANGLPTATSAWPSWASANGWGPGRYGGGRGPWPASAWSDFSSWTSAAGLTAAPTNTAEWDSITSAHPLPSDLSSAAGWWRANGFPGGSAWPTAWTTNSAWASAVSAWNGNGSGSGHPGWHGPGAGGFGPFGQHGGPGGNGWGMGPWASNGPWTSGPWTSWWGTNACPASTWSGWTDASWATSAPWTTWSACTARTTATDTVTVTTTDASGSSITSLSTSFGIRVAEATADSNDNAASSTNSDSGAMPTNRAVLGAAAGVFGVVAGALIL</sequence>
<evidence type="ECO:0000256" key="1">
    <source>
        <dbReference type="SAM" id="SignalP"/>
    </source>
</evidence>
<protein>
    <recommendedName>
        <fullName evidence="4">Extracellular membrane protein CFEM domain-containing protein</fullName>
    </recommendedName>
</protein>
<proteinExistence type="predicted"/>
<keyword evidence="1" id="KW-0732">Signal</keyword>
<dbReference type="STRING" id="321146.A0A139HHQ0"/>
<dbReference type="OrthoDB" id="3650766at2759"/>
<dbReference type="EMBL" id="LFZN01000047">
    <property type="protein sequence ID" value="KXT02001.1"/>
    <property type="molecule type" value="Genomic_DNA"/>
</dbReference>
<reference evidence="2 3" key="1">
    <citation type="submission" date="2015-07" db="EMBL/GenBank/DDBJ databases">
        <title>Comparative genomics of the Sigatoka disease complex on banana suggests a link between parallel evolutionary changes in Pseudocercospora fijiensis and Pseudocercospora eumusae and increased virulence on the banana host.</title>
        <authorList>
            <person name="Chang T.-C."/>
            <person name="Salvucci A."/>
            <person name="Crous P.W."/>
            <person name="Stergiopoulos I."/>
        </authorList>
    </citation>
    <scope>NUCLEOTIDE SEQUENCE [LARGE SCALE GENOMIC DNA]</scope>
    <source>
        <strain evidence="2 3">CBS 114824</strain>
    </source>
</reference>
<keyword evidence="3" id="KW-1185">Reference proteome</keyword>
<evidence type="ECO:0008006" key="4">
    <source>
        <dbReference type="Google" id="ProtNLM"/>
    </source>
</evidence>
<feature type="signal peptide" evidence="1">
    <location>
        <begin position="1"/>
        <end position="17"/>
    </location>
</feature>
<evidence type="ECO:0000313" key="3">
    <source>
        <dbReference type="Proteomes" id="UP000070133"/>
    </source>
</evidence>
<name>A0A139HHQ0_9PEZI</name>
<evidence type="ECO:0000313" key="2">
    <source>
        <dbReference type="EMBL" id="KXT02001.1"/>
    </source>
</evidence>
<dbReference type="AlphaFoldDB" id="A0A139HHQ0"/>